<evidence type="ECO:0000256" key="1">
    <source>
        <dbReference type="ARBA" id="ARBA00004651"/>
    </source>
</evidence>
<gene>
    <name evidence="10" type="primary">LOC114246593</name>
</gene>
<evidence type="ECO:0000256" key="2">
    <source>
        <dbReference type="ARBA" id="ARBA00006364"/>
    </source>
</evidence>
<feature type="region of interest" description="Disordered" evidence="8">
    <location>
        <begin position="381"/>
        <end position="426"/>
    </location>
</feature>
<dbReference type="Pfam" id="PF05640">
    <property type="entry name" value="NKAIN"/>
    <property type="match status" value="1"/>
</dbReference>
<dbReference type="Proteomes" id="UP000504629">
    <property type="component" value="Unplaced"/>
</dbReference>
<feature type="transmembrane region" description="Helical" evidence="7">
    <location>
        <begin position="62"/>
        <end position="85"/>
    </location>
</feature>
<keyword evidence="4 7" id="KW-0812">Transmembrane</keyword>
<proteinExistence type="inferred from homology"/>
<dbReference type="RefSeq" id="XP_028034996.1">
    <property type="nucleotide sequence ID" value="XM_028179195.1"/>
</dbReference>
<protein>
    <recommendedName>
        <fullName evidence="7">Sodium/potassium-transporting ATPase subunit beta-1-interacting protein</fullName>
        <shortName evidence="7">Na(+)/K(+)-transporting ATPase subunit beta-1-interacting protein</shortName>
    </recommendedName>
</protein>
<reference evidence="10" key="1">
    <citation type="submission" date="2025-08" db="UniProtKB">
        <authorList>
            <consortium name="RefSeq"/>
        </authorList>
    </citation>
    <scope>IDENTIFICATION</scope>
    <source>
        <tissue evidence="10">Silk gland</tissue>
    </source>
</reference>
<dbReference type="InterPro" id="IPR008516">
    <property type="entry name" value="Na/K-Atpase_Interacting"/>
</dbReference>
<keyword evidence="5 7" id="KW-1133">Transmembrane helix</keyword>
<evidence type="ECO:0000256" key="3">
    <source>
        <dbReference type="ARBA" id="ARBA00022475"/>
    </source>
</evidence>
<evidence type="ECO:0000256" key="5">
    <source>
        <dbReference type="ARBA" id="ARBA00022989"/>
    </source>
</evidence>
<sequence>MAVCGLRTVLLIVCILELIITIQRQVFDFLGYMWLPIITNFLNILLIIFGSFGAVQCITKYLIAYAVWSFMWMVWNIFLICYYLNLGTLNRESGLLSLGTGSVSWWESNGWGCQPEWGELDRPGLWRPTHVEGCHFQWYHVELGQSVLGAIFAATAIPLATILAIKSYKKKTKSDKGTISRRPVYTIELSPAETNVSESSLKPMTPRRVKRRSGSRGNSSSVRRSRRSYRNAGYSASTGSLPREPRSRPTSAHSSYSNFHGTRPVSYHVPRNEETVSEIVNNAYEPAPQVESVPIVVNRNNTIGRSSIKSSGYDVAGPYKEPKSVRTYDSKPLSNYDAKYDTNSARNYNTNVPTYDNIENVYDRGQMNTNYDGRIDTVGGCESPSYGYGDSEWPPPPAPPYSARATPQAPGPPAYQPVNDLYNMAP</sequence>
<dbReference type="GO" id="GO:0005886">
    <property type="term" value="C:plasma membrane"/>
    <property type="evidence" value="ECO:0007669"/>
    <property type="project" value="UniProtKB-SubCell"/>
</dbReference>
<dbReference type="GeneID" id="114246593"/>
<keyword evidence="6 7" id="KW-0472">Membrane</keyword>
<keyword evidence="3 7" id="KW-1003">Cell membrane</keyword>
<feature type="compositionally biased region" description="Basic residues" evidence="8">
    <location>
        <begin position="205"/>
        <end position="214"/>
    </location>
</feature>
<dbReference type="KEGG" id="bman:114246593"/>
<evidence type="ECO:0000256" key="6">
    <source>
        <dbReference type="ARBA" id="ARBA00023136"/>
    </source>
</evidence>
<evidence type="ECO:0000313" key="9">
    <source>
        <dbReference type="Proteomes" id="UP000504629"/>
    </source>
</evidence>
<evidence type="ECO:0000256" key="8">
    <source>
        <dbReference type="SAM" id="MobiDB-lite"/>
    </source>
</evidence>
<evidence type="ECO:0000256" key="7">
    <source>
        <dbReference type="RuleBase" id="RU368041"/>
    </source>
</evidence>
<dbReference type="PANTHER" id="PTHR13084:SF6">
    <property type="entry name" value="SODIUM_POTASSIUM-TRANSPORTING ATPASE SUBUNIT BETA-1-INTERACTING PROTEIN"/>
    <property type="match status" value="1"/>
</dbReference>
<dbReference type="CTD" id="37979"/>
<feature type="transmembrane region" description="Helical" evidence="7">
    <location>
        <begin position="9"/>
        <end position="27"/>
    </location>
</feature>
<name>A0A6J2JYM0_BOMMA</name>
<feature type="region of interest" description="Disordered" evidence="8">
    <location>
        <begin position="195"/>
        <end position="266"/>
    </location>
</feature>
<organism evidence="9 10">
    <name type="scientific">Bombyx mandarina</name>
    <name type="common">Wild silk moth</name>
    <name type="synonym">Wild silkworm</name>
    <dbReference type="NCBI Taxonomy" id="7092"/>
    <lineage>
        <taxon>Eukaryota</taxon>
        <taxon>Metazoa</taxon>
        <taxon>Ecdysozoa</taxon>
        <taxon>Arthropoda</taxon>
        <taxon>Hexapoda</taxon>
        <taxon>Insecta</taxon>
        <taxon>Pterygota</taxon>
        <taxon>Neoptera</taxon>
        <taxon>Endopterygota</taxon>
        <taxon>Lepidoptera</taxon>
        <taxon>Glossata</taxon>
        <taxon>Ditrysia</taxon>
        <taxon>Bombycoidea</taxon>
        <taxon>Bombycidae</taxon>
        <taxon>Bombycinae</taxon>
        <taxon>Bombyx</taxon>
    </lineage>
</organism>
<feature type="compositionally biased region" description="Polar residues" evidence="8">
    <location>
        <begin position="248"/>
        <end position="260"/>
    </location>
</feature>
<feature type="transmembrane region" description="Helical" evidence="7">
    <location>
        <begin position="33"/>
        <end position="55"/>
    </location>
</feature>
<comment type="similarity">
    <text evidence="2 7">Belongs to the NKAIN family.</text>
</comment>
<evidence type="ECO:0000256" key="4">
    <source>
        <dbReference type="ARBA" id="ARBA00022692"/>
    </source>
</evidence>
<keyword evidence="9" id="KW-1185">Reference proteome</keyword>
<evidence type="ECO:0000313" key="10">
    <source>
        <dbReference type="RefSeq" id="XP_028034996.1"/>
    </source>
</evidence>
<comment type="subcellular location">
    <subcellularLocation>
        <location evidence="1 7">Cell membrane</location>
        <topology evidence="1 7">Multi-pass membrane protein</topology>
    </subcellularLocation>
</comment>
<dbReference type="GO" id="GO:0002028">
    <property type="term" value="P:regulation of sodium ion transport"/>
    <property type="evidence" value="ECO:0007669"/>
    <property type="project" value="UniProtKB-UniRule"/>
</dbReference>
<dbReference type="AlphaFoldDB" id="A0A6J2JYM0"/>
<accession>A0A6J2JYM0</accession>
<dbReference type="PANTHER" id="PTHR13084">
    <property type="entry name" value="T-CELL LYMPHOMA BREAKPOINT-ASSOCIATED TARGET 1-RELATED"/>
    <property type="match status" value="1"/>
</dbReference>
<feature type="transmembrane region" description="Helical" evidence="7">
    <location>
        <begin position="146"/>
        <end position="165"/>
    </location>
</feature>
<dbReference type="OrthoDB" id="10050321at2759"/>